<feature type="domain" description="HAMP" evidence="17">
    <location>
        <begin position="327"/>
        <end position="379"/>
    </location>
</feature>
<dbReference type="Gene3D" id="1.10.287.130">
    <property type="match status" value="1"/>
</dbReference>
<dbReference type="Pfam" id="PF02743">
    <property type="entry name" value="dCache_1"/>
    <property type="match status" value="1"/>
</dbReference>
<dbReference type="Gene3D" id="3.30.565.10">
    <property type="entry name" value="Histidine kinase-like ATPase, C-terminal domain"/>
    <property type="match status" value="1"/>
</dbReference>
<comment type="subcellular location">
    <subcellularLocation>
        <location evidence="2">Cell membrane</location>
        <topology evidence="2">Multi-pass membrane protein</topology>
    </subcellularLocation>
</comment>
<evidence type="ECO:0000256" key="1">
    <source>
        <dbReference type="ARBA" id="ARBA00000085"/>
    </source>
</evidence>
<sequence>MNLFSRTTRGVRLHTKFIVLLTGVSLVPLLVVSLVTLNRFQKTLNADAAKLGEQLAATASAEIKSFMVSQLRILDNVAALYQPEFPIEPDVAEGILENIMFRSENFSDISVVDTNGKEVARKNRLLVITDNDLRSWADTPAFEAVRERSIYIGQVLVQSGRPLFDLGIRIENAHGEFAGAVFAEVDARVMPSVVSEISDIVGRPGRVYIVNEKGIVIAHPDLSYVLGERDLSDLPTVRSVVEAPETAGISSRYTNEQGLDVLGSAHPMSIELFDSRTSTSPRINWFVIAEQPFDVIYGGAREAAIFSIIISFAAVILAALTAVFFAGRISHPIELLHQATQEFGRGNLEYRAPVERRDEIGALGKSFNTMAETIGNTMRSLKHEEEIVSAERNKLSIILSGITNAVIAVDLDNNIILFNKAAETLTGRHSDDVLGKPIQEIITLNDGDHEVAVAEYCPQHGTVIEGPVYSKNDLRMNDLGGGEHIVNLVSGRIREGANIQLGCILTFQDITREFVMDRTKREFVSIAAHQLRTPLTGMAWAAETLLSGAKGALGTAQKELVERGLNAIHGMVGLVNDLLNVTRIEEGRFGIKTEVQSLAPLLERVMTTLQKEALKKNIHLRAEIAEDLPPVAIDASKMEFVFDNIIDNAIKYTPAGGSVRVRMEKEGGDARVTVSDTGIGIPAGDRERVFTKFFRSQKALSYHTDGSGLGLYVARNIIQQHGGRISFETEEDKGTTFSIFLRAV</sequence>
<dbReference type="CDD" id="cd00075">
    <property type="entry name" value="HATPase"/>
    <property type="match status" value="1"/>
</dbReference>
<keyword evidence="11 14" id="KW-1133">Transmembrane helix</keyword>
<evidence type="ECO:0000256" key="2">
    <source>
        <dbReference type="ARBA" id="ARBA00004651"/>
    </source>
</evidence>
<name>A0A1F6D7V1_9BACT</name>
<evidence type="ECO:0000256" key="14">
    <source>
        <dbReference type="SAM" id="Phobius"/>
    </source>
</evidence>
<dbReference type="Pfam" id="PF00512">
    <property type="entry name" value="HisKA"/>
    <property type="match status" value="1"/>
</dbReference>
<dbReference type="NCBIfam" id="TIGR00229">
    <property type="entry name" value="sensory_box"/>
    <property type="match status" value="1"/>
</dbReference>
<feature type="transmembrane region" description="Helical" evidence="14">
    <location>
        <begin position="17"/>
        <end position="37"/>
    </location>
</feature>
<dbReference type="InterPro" id="IPR003660">
    <property type="entry name" value="HAMP_dom"/>
</dbReference>
<dbReference type="GO" id="GO:0005886">
    <property type="term" value="C:plasma membrane"/>
    <property type="evidence" value="ECO:0007669"/>
    <property type="project" value="UniProtKB-SubCell"/>
</dbReference>
<evidence type="ECO:0000256" key="11">
    <source>
        <dbReference type="ARBA" id="ARBA00022989"/>
    </source>
</evidence>
<keyword evidence="8" id="KW-0547">Nucleotide-binding</keyword>
<evidence type="ECO:0000256" key="3">
    <source>
        <dbReference type="ARBA" id="ARBA00012438"/>
    </source>
</evidence>
<evidence type="ECO:0000256" key="13">
    <source>
        <dbReference type="ARBA" id="ARBA00023136"/>
    </source>
</evidence>
<dbReference type="PANTHER" id="PTHR42878">
    <property type="entry name" value="TWO-COMPONENT HISTIDINE KINASE"/>
    <property type="match status" value="1"/>
</dbReference>
<dbReference type="PANTHER" id="PTHR42878:SF7">
    <property type="entry name" value="SENSOR HISTIDINE KINASE GLRK"/>
    <property type="match status" value="1"/>
</dbReference>
<protein>
    <recommendedName>
        <fullName evidence="3">histidine kinase</fullName>
        <ecNumber evidence="3">2.7.13.3</ecNumber>
    </recommendedName>
</protein>
<dbReference type="GO" id="GO:0000155">
    <property type="term" value="F:phosphorelay sensor kinase activity"/>
    <property type="evidence" value="ECO:0007669"/>
    <property type="project" value="InterPro"/>
</dbReference>
<dbReference type="GO" id="GO:0005524">
    <property type="term" value="F:ATP binding"/>
    <property type="evidence" value="ECO:0007669"/>
    <property type="project" value="UniProtKB-KW"/>
</dbReference>
<dbReference type="PROSITE" id="PS50109">
    <property type="entry name" value="HIS_KIN"/>
    <property type="match status" value="1"/>
</dbReference>
<dbReference type="PRINTS" id="PR00344">
    <property type="entry name" value="BCTRLSENSOR"/>
</dbReference>
<keyword evidence="7 14" id="KW-0812">Transmembrane</keyword>
<dbReference type="EMBL" id="MFKX01000026">
    <property type="protein sequence ID" value="OGG57441.1"/>
    <property type="molecule type" value="Genomic_DNA"/>
</dbReference>
<evidence type="ECO:0000256" key="10">
    <source>
        <dbReference type="ARBA" id="ARBA00022840"/>
    </source>
</evidence>
<keyword evidence="10" id="KW-0067">ATP-binding</keyword>
<keyword evidence="12" id="KW-0902">Two-component regulatory system</keyword>
<evidence type="ECO:0000259" key="15">
    <source>
        <dbReference type="PROSITE" id="PS50109"/>
    </source>
</evidence>
<evidence type="ECO:0000256" key="8">
    <source>
        <dbReference type="ARBA" id="ARBA00022741"/>
    </source>
</evidence>
<dbReference type="PROSITE" id="PS50885">
    <property type="entry name" value="HAMP"/>
    <property type="match status" value="1"/>
</dbReference>
<gene>
    <name evidence="18" type="ORF">A2853_03700</name>
</gene>
<evidence type="ECO:0000313" key="19">
    <source>
        <dbReference type="Proteomes" id="UP000177958"/>
    </source>
</evidence>
<dbReference type="SMART" id="SM00304">
    <property type="entry name" value="HAMP"/>
    <property type="match status" value="1"/>
</dbReference>
<dbReference type="InterPro" id="IPR004358">
    <property type="entry name" value="Sig_transdc_His_kin-like_C"/>
</dbReference>
<dbReference type="SUPFAM" id="SSF158472">
    <property type="entry name" value="HAMP domain-like"/>
    <property type="match status" value="1"/>
</dbReference>
<feature type="domain" description="Histidine kinase" evidence="15">
    <location>
        <begin position="526"/>
        <end position="744"/>
    </location>
</feature>
<dbReference type="Pfam" id="PF02518">
    <property type="entry name" value="HATPase_c"/>
    <property type="match status" value="1"/>
</dbReference>
<keyword evidence="5" id="KW-0597">Phosphoprotein</keyword>
<feature type="domain" description="PAS" evidence="16">
    <location>
        <begin position="391"/>
        <end position="442"/>
    </location>
</feature>
<dbReference type="CDD" id="cd00130">
    <property type="entry name" value="PAS"/>
    <property type="match status" value="1"/>
</dbReference>
<dbReference type="SUPFAM" id="SSF55874">
    <property type="entry name" value="ATPase domain of HSP90 chaperone/DNA topoisomerase II/histidine kinase"/>
    <property type="match status" value="1"/>
</dbReference>
<reference evidence="18 19" key="1">
    <citation type="journal article" date="2016" name="Nat. Commun.">
        <title>Thousands of microbial genomes shed light on interconnected biogeochemical processes in an aquifer system.</title>
        <authorList>
            <person name="Anantharaman K."/>
            <person name="Brown C.T."/>
            <person name="Hug L.A."/>
            <person name="Sharon I."/>
            <person name="Castelle C.J."/>
            <person name="Probst A.J."/>
            <person name="Thomas B.C."/>
            <person name="Singh A."/>
            <person name="Wilkins M.J."/>
            <person name="Karaoz U."/>
            <person name="Brodie E.L."/>
            <person name="Williams K.H."/>
            <person name="Hubbard S.S."/>
            <person name="Banfield J.F."/>
        </authorList>
    </citation>
    <scope>NUCLEOTIDE SEQUENCE [LARGE SCALE GENOMIC DNA]</scope>
</reference>
<dbReference type="GO" id="GO:0030295">
    <property type="term" value="F:protein kinase activator activity"/>
    <property type="evidence" value="ECO:0007669"/>
    <property type="project" value="TreeGrafter"/>
</dbReference>
<dbReference type="Pfam" id="PF13426">
    <property type="entry name" value="PAS_9"/>
    <property type="match status" value="1"/>
</dbReference>
<dbReference type="GO" id="GO:0007234">
    <property type="term" value="P:osmosensory signaling via phosphorelay pathway"/>
    <property type="evidence" value="ECO:0007669"/>
    <property type="project" value="TreeGrafter"/>
</dbReference>
<evidence type="ECO:0000256" key="12">
    <source>
        <dbReference type="ARBA" id="ARBA00023012"/>
    </source>
</evidence>
<evidence type="ECO:0000259" key="17">
    <source>
        <dbReference type="PROSITE" id="PS50885"/>
    </source>
</evidence>
<dbReference type="EC" id="2.7.13.3" evidence="3"/>
<dbReference type="InterPro" id="IPR050351">
    <property type="entry name" value="BphY/WalK/GraS-like"/>
</dbReference>
<keyword evidence="6" id="KW-0808">Transferase</keyword>
<dbReference type="SUPFAM" id="SSF47384">
    <property type="entry name" value="Homodimeric domain of signal transducing histidine kinase"/>
    <property type="match status" value="1"/>
</dbReference>
<dbReference type="Gene3D" id="3.30.450.20">
    <property type="entry name" value="PAS domain"/>
    <property type="match status" value="2"/>
</dbReference>
<comment type="catalytic activity">
    <reaction evidence="1">
        <text>ATP + protein L-histidine = ADP + protein N-phospho-L-histidine.</text>
        <dbReference type="EC" id="2.7.13.3"/>
    </reaction>
</comment>
<dbReference type="Gene3D" id="6.10.340.10">
    <property type="match status" value="1"/>
</dbReference>
<dbReference type="InterPro" id="IPR000014">
    <property type="entry name" value="PAS"/>
</dbReference>
<evidence type="ECO:0000259" key="16">
    <source>
        <dbReference type="PROSITE" id="PS50112"/>
    </source>
</evidence>
<dbReference type="SMART" id="SM00388">
    <property type="entry name" value="HisKA"/>
    <property type="match status" value="1"/>
</dbReference>
<dbReference type="CDD" id="cd12914">
    <property type="entry name" value="PDC1_DGC_like"/>
    <property type="match status" value="1"/>
</dbReference>
<dbReference type="Pfam" id="PF00672">
    <property type="entry name" value="HAMP"/>
    <property type="match status" value="1"/>
</dbReference>
<evidence type="ECO:0000256" key="7">
    <source>
        <dbReference type="ARBA" id="ARBA00022692"/>
    </source>
</evidence>
<dbReference type="PROSITE" id="PS50112">
    <property type="entry name" value="PAS"/>
    <property type="match status" value="1"/>
</dbReference>
<dbReference type="InterPro" id="IPR036097">
    <property type="entry name" value="HisK_dim/P_sf"/>
</dbReference>
<evidence type="ECO:0000256" key="5">
    <source>
        <dbReference type="ARBA" id="ARBA00022553"/>
    </source>
</evidence>
<dbReference type="Proteomes" id="UP000177958">
    <property type="component" value="Unassembled WGS sequence"/>
</dbReference>
<dbReference type="InterPro" id="IPR005467">
    <property type="entry name" value="His_kinase_dom"/>
</dbReference>
<dbReference type="InterPro" id="IPR003661">
    <property type="entry name" value="HisK_dim/P_dom"/>
</dbReference>
<keyword evidence="9" id="KW-0418">Kinase</keyword>
<comment type="caution">
    <text evidence="18">The sequence shown here is derived from an EMBL/GenBank/DDBJ whole genome shotgun (WGS) entry which is preliminary data.</text>
</comment>
<proteinExistence type="predicted"/>
<dbReference type="InterPro" id="IPR003594">
    <property type="entry name" value="HATPase_dom"/>
</dbReference>
<dbReference type="GO" id="GO:0000156">
    <property type="term" value="F:phosphorelay response regulator activity"/>
    <property type="evidence" value="ECO:0007669"/>
    <property type="project" value="TreeGrafter"/>
</dbReference>
<dbReference type="InterPro" id="IPR035965">
    <property type="entry name" value="PAS-like_dom_sf"/>
</dbReference>
<dbReference type="InterPro" id="IPR036890">
    <property type="entry name" value="HATPase_C_sf"/>
</dbReference>
<organism evidence="18 19">
    <name type="scientific">Candidatus Kaiserbacteria bacterium RIFCSPHIGHO2_01_FULL_55_17</name>
    <dbReference type="NCBI Taxonomy" id="1798484"/>
    <lineage>
        <taxon>Bacteria</taxon>
        <taxon>Candidatus Kaiseribacteriota</taxon>
    </lineage>
</organism>
<dbReference type="CDD" id="cd06225">
    <property type="entry name" value="HAMP"/>
    <property type="match status" value="1"/>
</dbReference>
<feature type="transmembrane region" description="Helical" evidence="14">
    <location>
        <begin position="303"/>
        <end position="326"/>
    </location>
</feature>
<evidence type="ECO:0000256" key="6">
    <source>
        <dbReference type="ARBA" id="ARBA00022679"/>
    </source>
</evidence>
<dbReference type="CDD" id="cd00082">
    <property type="entry name" value="HisKA"/>
    <property type="match status" value="1"/>
</dbReference>
<dbReference type="AlphaFoldDB" id="A0A1F6D7V1"/>
<keyword evidence="13 14" id="KW-0472">Membrane</keyword>
<evidence type="ECO:0000313" key="18">
    <source>
        <dbReference type="EMBL" id="OGG57441.1"/>
    </source>
</evidence>
<dbReference type="InterPro" id="IPR033479">
    <property type="entry name" value="dCache_1"/>
</dbReference>
<evidence type="ECO:0000256" key="9">
    <source>
        <dbReference type="ARBA" id="ARBA00022777"/>
    </source>
</evidence>
<dbReference type="CDD" id="cd18774">
    <property type="entry name" value="PDC2_HK_sensor"/>
    <property type="match status" value="1"/>
</dbReference>
<evidence type="ECO:0000256" key="4">
    <source>
        <dbReference type="ARBA" id="ARBA00022475"/>
    </source>
</evidence>
<accession>A0A1F6D7V1</accession>
<dbReference type="SUPFAM" id="SSF55785">
    <property type="entry name" value="PYP-like sensor domain (PAS domain)"/>
    <property type="match status" value="1"/>
</dbReference>
<dbReference type="SMART" id="SM00091">
    <property type="entry name" value="PAS"/>
    <property type="match status" value="1"/>
</dbReference>
<keyword evidence="4" id="KW-1003">Cell membrane</keyword>
<dbReference type="SMART" id="SM00387">
    <property type="entry name" value="HATPase_c"/>
    <property type="match status" value="1"/>
</dbReference>
<dbReference type="FunFam" id="3.30.565.10:FF:000006">
    <property type="entry name" value="Sensor histidine kinase WalK"/>
    <property type="match status" value="1"/>
</dbReference>